<dbReference type="PANTHER" id="PTHR12463:SF1">
    <property type="entry name" value="2-OXOGLUTARATE AND FE-DEPENDENT OXYGENASE FAMILY PROTEIN"/>
    <property type="match status" value="1"/>
</dbReference>
<gene>
    <name evidence="2" type="ORF">H6G83_10915</name>
</gene>
<dbReference type="InterPro" id="IPR027450">
    <property type="entry name" value="AlkB-like"/>
</dbReference>
<dbReference type="Pfam" id="PF13532">
    <property type="entry name" value="2OG-FeII_Oxy_2"/>
    <property type="match status" value="1"/>
</dbReference>
<evidence type="ECO:0000259" key="1">
    <source>
        <dbReference type="PROSITE" id="PS51471"/>
    </source>
</evidence>
<evidence type="ECO:0000313" key="3">
    <source>
        <dbReference type="Proteomes" id="UP000661112"/>
    </source>
</evidence>
<comment type="caution">
    <text evidence="2">The sequence shown here is derived from an EMBL/GenBank/DDBJ whole genome shotgun (WGS) entry which is preliminary data.</text>
</comment>
<dbReference type="InterPro" id="IPR032857">
    <property type="entry name" value="ALKBH4"/>
</dbReference>
<accession>A0ABR8D1V0</accession>
<keyword evidence="2" id="KW-0560">Oxidoreductase</keyword>
<dbReference type="PROSITE" id="PS51471">
    <property type="entry name" value="FE2OG_OXY"/>
    <property type="match status" value="1"/>
</dbReference>
<name>A0ABR8D1V0_9NOST</name>
<keyword evidence="2" id="KW-0223">Dioxygenase</keyword>
<dbReference type="EMBL" id="JACJSG010000012">
    <property type="protein sequence ID" value="MBD2501107.1"/>
    <property type="molecule type" value="Genomic_DNA"/>
</dbReference>
<dbReference type="PANTHER" id="PTHR12463">
    <property type="entry name" value="OXYGENASE-RELATED"/>
    <property type="match status" value="1"/>
</dbReference>
<proteinExistence type="predicted"/>
<dbReference type="RefSeq" id="WP_190471227.1">
    <property type="nucleotide sequence ID" value="NZ_JACJSG010000012.1"/>
</dbReference>
<dbReference type="Proteomes" id="UP000661112">
    <property type="component" value="Unassembled WGS sequence"/>
</dbReference>
<dbReference type="InterPro" id="IPR005123">
    <property type="entry name" value="Oxoglu/Fe-dep_dioxygenase_dom"/>
</dbReference>
<dbReference type="Gene3D" id="2.60.120.590">
    <property type="entry name" value="Alpha-ketoglutarate-dependent dioxygenase AlkB-like"/>
    <property type="match status" value="1"/>
</dbReference>
<protein>
    <submittedName>
        <fullName evidence="2">Alpha-ketoglutarate-dependent dioxygenase AlkB</fullName>
    </submittedName>
</protein>
<evidence type="ECO:0000313" key="2">
    <source>
        <dbReference type="EMBL" id="MBD2501107.1"/>
    </source>
</evidence>
<organism evidence="2 3">
    <name type="scientific">Anabaena azotica FACHB-119</name>
    <dbReference type="NCBI Taxonomy" id="947527"/>
    <lineage>
        <taxon>Bacteria</taxon>
        <taxon>Bacillati</taxon>
        <taxon>Cyanobacteriota</taxon>
        <taxon>Cyanophyceae</taxon>
        <taxon>Nostocales</taxon>
        <taxon>Nostocaceae</taxon>
        <taxon>Anabaena</taxon>
        <taxon>Anabaena azotica</taxon>
    </lineage>
</organism>
<dbReference type="GO" id="GO:0051213">
    <property type="term" value="F:dioxygenase activity"/>
    <property type="evidence" value="ECO:0007669"/>
    <property type="project" value="UniProtKB-KW"/>
</dbReference>
<dbReference type="InterPro" id="IPR037151">
    <property type="entry name" value="AlkB-like_sf"/>
</dbReference>
<reference evidence="2 3" key="1">
    <citation type="journal article" date="2020" name="ISME J.">
        <title>Comparative genomics reveals insights into cyanobacterial evolution and habitat adaptation.</title>
        <authorList>
            <person name="Chen M.Y."/>
            <person name="Teng W.K."/>
            <person name="Zhao L."/>
            <person name="Hu C.X."/>
            <person name="Zhou Y.K."/>
            <person name="Han B.P."/>
            <person name="Song L.R."/>
            <person name="Shu W.S."/>
        </authorList>
    </citation>
    <scope>NUCLEOTIDE SEQUENCE [LARGE SCALE GENOMIC DNA]</scope>
    <source>
        <strain evidence="2 3">FACHB-119</strain>
    </source>
</reference>
<keyword evidence="3" id="KW-1185">Reference proteome</keyword>
<feature type="domain" description="Fe2OG dioxygenase" evidence="1">
    <location>
        <begin position="81"/>
        <end position="183"/>
    </location>
</feature>
<dbReference type="SUPFAM" id="SSF51197">
    <property type="entry name" value="Clavaminate synthase-like"/>
    <property type="match status" value="1"/>
</dbReference>
<sequence length="185" mass="21482">MLPSGLTYLPNYISQQEHDYLISVIDQQPWLSDLKRRVQHYGYRYNYTKRSVDLSMYIGELPDWGQKLGQRLLNDKWFTNIPDQLIVNEYQPGQGISAHIDCVPCFGSTITSLSLGSSCVMDFINSQTGEVVSLLLEPCSLLIMSNESRYKWQHGIKPRKSDIYKGEKRVRKRRVSLTFRIMILN</sequence>